<dbReference type="Proteomes" id="UP001186944">
    <property type="component" value="Unassembled WGS sequence"/>
</dbReference>
<reference evidence="10" key="1">
    <citation type="submission" date="2019-08" db="EMBL/GenBank/DDBJ databases">
        <title>The improved chromosome-level genome for the pearl oyster Pinctada fucata martensii using PacBio sequencing and Hi-C.</title>
        <authorList>
            <person name="Zheng Z."/>
        </authorList>
    </citation>
    <scope>NUCLEOTIDE SEQUENCE</scope>
    <source>
        <strain evidence="10">ZZ-2019</strain>
        <tissue evidence="10">Adductor muscle</tissue>
    </source>
</reference>
<organism evidence="10 11">
    <name type="scientific">Pinctada imbricata</name>
    <name type="common">Atlantic pearl-oyster</name>
    <name type="synonym">Pinctada martensii</name>
    <dbReference type="NCBI Taxonomy" id="66713"/>
    <lineage>
        <taxon>Eukaryota</taxon>
        <taxon>Metazoa</taxon>
        <taxon>Spiralia</taxon>
        <taxon>Lophotrochozoa</taxon>
        <taxon>Mollusca</taxon>
        <taxon>Bivalvia</taxon>
        <taxon>Autobranchia</taxon>
        <taxon>Pteriomorphia</taxon>
        <taxon>Pterioida</taxon>
        <taxon>Pterioidea</taxon>
        <taxon>Pteriidae</taxon>
        <taxon>Pinctada</taxon>
    </lineage>
</organism>
<feature type="transmembrane region" description="Helical" evidence="8">
    <location>
        <begin position="174"/>
        <end position="195"/>
    </location>
</feature>
<dbReference type="InterPro" id="IPR008795">
    <property type="entry name" value="Prominin"/>
</dbReference>
<comment type="caution">
    <text evidence="10">The sequence shown here is derived from an EMBL/GenBank/DDBJ whole genome shotgun (WGS) entry which is preliminary data.</text>
</comment>
<evidence type="ECO:0008006" key="12">
    <source>
        <dbReference type="Google" id="ProtNLM"/>
    </source>
</evidence>
<evidence type="ECO:0000256" key="7">
    <source>
        <dbReference type="SAM" id="MobiDB-lite"/>
    </source>
</evidence>
<feature type="region of interest" description="Disordered" evidence="7">
    <location>
        <begin position="842"/>
        <end position="864"/>
    </location>
</feature>
<feature type="transmembrane region" description="Helical" evidence="8">
    <location>
        <begin position="442"/>
        <end position="467"/>
    </location>
</feature>
<evidence type="ECO:0000256" key="4">
    <source>
        <dbReference type="ARBA" id="ARBA00022989"/>
    </source>
</evidence>
<evidence type="ECO:0000256" key="2">
    <source>
        <dbReference type="ARBA" id="ARBA00006058"/>
    </source>
</evidence>
<dbReference type="PANTHER" id="PTHR22730:SF1">
    <property type="entry name" value="PROMININ-LIKE PROTEIN"/>
    <property type="match status" value="1"/>
</dbReference>
<feature type="signal peptide" evidence="9">
    <location>
        <begin position="1"/>
        <end position="27"/>
    </location>
</feature>
<comment type="subcellular location">
    <subcellularLocation>
        <location evidence="1">Membrane</location>
        <topology evidence="1">Multi-pass membrane protein</topology>
    </subcellularLocation>
</comment>
<evidence type="ECO:0000256" key="6">
    <source>
        <dbReference type="ARBA" id="ARBA00023180"/>
    </source>
</evidence>
<feature type="transmembrane region" description="Helical" evidence="8">
    <location>
        <begin position="122"/>
        <end position="153"/>
    </location>
</feature>
<name>A0AA88YA50_PINIB</name>
<proteinExistence type="inferred from homology"/>
<keyword evidence="3 8" id="KW-0812">Transmembrane</keyword>
<feature type="transmembrane region" description="Helical" evidence="8">
    <location>
        <begin position="804"/>
        <end position="824"/>
    </location>
</feature>
<evidence type="ECO:0000256" key="3">
    <source>
        <dbReference type="ARBA" id="ARBA00022692"/>
    </source>
</evidence>
<keyword evidence="6" id="KW-0325">Glycoprotein</keyword>
<evidence type="ECO:0000256" key="1">
    <source>
        <dbReference type="ARBA" id="ARBA00004141"/>
    </source>
</evidence>
<evidence type="ECO:0000313" key="11">
    <source>
        <dbReference type="Proteomes" id="UP001186944"/>
    </source>
</evidence>
<keyword evidence="5 8" id="KW-0472">Membrane</keyword>
<sequence length="864" mass="95452">MTMISKDILTLSCLICISACVLSVVKAADPVLSPETISDSNGNSADRNSDITWSDIPTFATYLAGSVVYNDNGLGPMYDFAKSFINGGVFPYDLPWGKINHLLLQTIHVNMMRNYILYLRQFGGYGACIIIGFLFIFLFPIIGFCFCCCRCCGNCGGKMEQNKSDAGAHIKRRIFACILFVLIAFTLAGNVSVFVTNDQISYALDNIDDAVTRNLDDLSSYVNNTIDQIRYVANDNFNFTLDVVFRDLDNIAYILGIPLRQSLSNSGGINNAINSGYALENRVSSISNTLLAVNTTLDDVKTKGNILKSNLSDLKADIDTTCVSPCSINTAGVVIGFDNNDFPDISDPVSKISDVQAQNLTAVVVDAQKEFDDIPWRVHNESLTAVTDLKDMISNFSGKLDDLVDQMVTAQDSLSGSTLNDFKTQVRDYVDIAEQYDKYRHYGGVALGCTVLLVVVLQFFGLAFGVLGHRDVSPVNRGCMGTTGGNMLMASVGFVFIFSWLLMLLTTLTFIIGAPLEKFLCKTLTSPDMSDLDELVDERIFKIMYPDRDSGTLLGVAIFGNDTVDLKFTQMLQDCQAGKAAYVAFKLDNLFDISNFINYTNTMNISGEIDKIQNNIDLSDIEVLTPDLTSQLNNLKDSVNVNFTQFRDQLNKNATDQDLVDLANQLDTAASAASGITKTNLEALRDRTLAINNTEYANVMTAMTQLGTDLDSLETAVNGTTGDVDDVIVNFNTTQEYLRNNASSTIADEVRTYSDRIFSIIDSYIADVLYALNNELGTCEPIWTLYNSLVVITFCNYTIDTLNGFWFGLGWCIFFFVPSIIFAVKLAKHYRRMKQSDYNQNASFSSKNKVGHRDPAPPPYESNW</sequence>
<evidence type="ECO:0000256" key="9">
    <source>
        <dbReference type="SAM" id="SignalP"/>
    </source>
</evidence>
<comment type="similarity">
    <text evidence="2">Belongs to the prominin family.</text>
</comment>
<feature type="chain" id="PRO_5041688859" description="Prominin-1-A" evidence="9">
    <location>
        <begin position="28"/>
        <end position="864"/>
    </location>
</feature>
<accession>A0AA88YA50</accession>
<feature type="transmembrane region" description="Helical" evidence="8">
    <location>
        <begin position="488"/>
        <end position="512"/>
    </location>
</feature>
<dbReference type="EMBL" id="VSWD01000008">
    <property type="protein sequence ID" value="KAK3095244.1"/>
    <property type="molecule type" value="Genomic_DNA"/>
</dbReference>
<dbReference type="GO" id="GO:0016020">
    <property type="term" value="C:membrane"/>
    <property type="evidence" value="ECO:0007669"/>
    <property type="project" value="UniProtKB-SubCell"/>
</dbReference>
<keyword evidence="4 8" id="KW-1133">Transmembrane helix</keyword>
<protein>
    <recommendedName>
        <fullName evidence="12">Prominin-1-A</fullName>
    </recommendedName>
</protein>
<dbReference type="Pfam" id="PF05478">
    <property type="entry name" value="Prominin"/>
    <property type="match status" value="1"/>
</dbReference>
<gene>
    <name evidence="10" type="ORF">FSP39_012090</name>
</gene>
<evidence type="ECO:0000256" key="8">
    <source>
        <dbReference type="SAM" id="Phobius"/>
    </source>
</evidence>
<evidence type="ECO:0000313" key="10">
    <source>
        <dbReference type="EMBL" id="KAK3095244.1"/>
    </source>
</evidence>
<evidence type="ECO:0000256" key="5">
    <source>
        <dbReference type="ARBA" id="ARBA00023136"/>
    </source>
</evidence>
<keyword evidence="11" id="KW-1185">Reference proteome</keyword>
<keyword evidence="9" id="KW-0732">Signal</keyword>
<dbReference type="PANTHER" id="PTHR22730">
    <property type="entry name" value="PROMININ PROM PROTEIN"/>
    <property type="match status" value="1"/>
</dbReference>
<dbReference type="AlphaFoldDB" id="A0AA88YA50"/>